<dbReference type="Gene3D" id="2.20.25.90">
    <property type="entry name" value="ADC-like domains"/>
    <property type="match status" value="1"/>
</dbReference>
<dbReference type="InterPro" id="IPR017896">
    <property type="entry name" value="4Fe4S_Fe-S-bd"/>
</dbReference>
<organism evidence="8">
    <name type="scientific">marine metagenome</name>
    <dbReference type="NCBI Taxonomy" id="408172"/>
    <lineage>
        <taxon>unclassified sequences</taxon>
        <taxon>metagenomes</taxon>
        <taxon>ecological metagenomes</taxon>
    </lineage>
</organism>
<evidence type="ECO:0000259" key="7">
    <source>
        <dbReference type="PROSITE" id="PS51669"/>
    </source>
</evidence>
<protein>
    <recommendedName>
        <fullName evidence="9">4Fe-4S ferredoxin-type domain-containing protein</fullName>
    </recommendedName>
</protein>
<dbReference type="SUPFAM" id="SSF54862">
    <property type="entry name" value="4Fe-4S ferredoxins"/>
    <property type="match status" value="1"/>
</dbReference>
<dbReference type="EMBL" id="UINC01005604">
    <property type="protein sequence ID" value="SVA22375.1"/>
    <property type="molecule type" value="Genomic_DNA"/>
</dbReference>
<dbReference type="CDD" id="cd10551">
    <property type="entry name" value="PsrB"/>
    <property type="match status" value="1"/>
</dbReference>
<dbReference type="GO" id="GO:0043546">
    <property type="term" value="F:molybdopterin cofactor binding"/>
    <property type="evidence" value="ECO:0007669"/>
    <property type="project" value="InterPro"/>
</dbReference>
<feature type="domain" description="4Fe-4S ferredoxin-type" evidence="6">
    <location>
        <begin position="747"/>
        <end position="777"/>
    </location>
</feature>
<dbReference type="AlphaFoldDB" id="A0A381U2C8"/>
<sequence length="998" mass="110327">VKNEEEIRMKKGLNRRNLFKYMGAGGATAVIAGCEKKPEKLIPMLVPPTDYEYTPHTAYQYMTTCRECEAACGMMVTTRDHRAQKAEGNPNHPINQGTLCARGQASMQSLYNPNRQAYPLADGKQIPWEEGMQQFSAVIQAASGAITYLGKPAVGSEGSFVDEWLQAAGGGKRIKFNLLAQTSLAEANKIAFGRADIPEYAFEKAGVVLNFSTDFLETWGNTVENARRFADMHAYKNGKKNRFIHISPHVSLTGAKADRWVVIHPGTEGLVALAIASVIREENGSHKFLKNYLKEYVPEKVADATGVSAEVLRELAKEVIEHAPLLALGGGNVTATDQGVETLVAVNILNAVSGALDNTIRFYDQAAPEGSTHQDLTQLVSDLNAGKIKLLIIDDSNPVYALPHSMGFLKAMKKAFVVSLASQKSETTHAANLVLPTLTAYESWGDAFPRAGVRSIQQPVMSTVNTFDAKAREDILLSAAQSANEKAFPRNSNYLDYLQDVWSKIQREVGDERNFDSFWINVLENGGIFEQPKYISTSLNRKVTSVKVNDPGMADRDGLTLLPTTSLLLGDGSGANKPWLQEVPNPMSQIVWDSWMEINPETAQKLGINDRAIIEVTTPHGSVHVTAYYHFGIHRNAISIPMGQGHRHSGNVADGFGINVMELLPNKMDNAGSLVFVGTQAKLKLINEKSYTVNTDGNARQLGRDIAAAATVEELAHGGGHQEKHNRPYEFYPDHSETAGYYKPYRWGMTIDLDRCNGCSACVVACYAENNLPVVGKVRTAIGREMSWIRLERYIEGYGDDFETRFSPMLCQQCSNAGCETVCPVYATYHNPEGLNAMVYNRCVGTRYCSNNCAYKVRRFNWFNYEFPAPLDQQLNTTITTREVGVMEKCTFCVQRIKAAKYDAKNLGRDLEDGEVVTACQQTCPTKAITFGNLMDPESKVSKNALRDDTEKRDRQYEVLAELNYKPAITYLKKVNTREVGGHHSDSQGSHEPKQTHG</sequence>
<dbReference type="PANTHER" id="PTHR43742">
    <property type="entry name" value="TRIMETHYLAMINE-N-OXIDE REDUCTASE"/>
    <property type="match status" value="1"/>
</dbReference>
<dbReference type="GO" id="GO:0016491">
    <property type="term" value="F:oxidoreductase activity"/>
    <property type="evidence" value="ECO:0007669"/>
    <property type="project" value="UniProtKB-KW"/>
</dbReference>
<evidence type="ECO:0008006" key="9">
    <source>
        <dbReference type="Google" id="ProtNLM"/>
    </source>
</evidence>
<proteinExistence type="inferred from homology"/>
<dbReference type="Gene3D" id="3.40.50.740">
    <property type="match status" value="1"/>
</dbReference>
<evidence type="ECO:0000313" key="8">
    <source>
        <dbReference type="EMBL" id="SVA22375.1"/>
    </source>
</evidence>
<keyword evidence="4" id="KW-0411">Iron-sulfur</keyword>
<dbReference type="SMART" id="SM00926">
    <property type="entry name" value="Molybdop_Fe4S4"/>
    <property type="match status" value="1"/>
</dbReference>
<comment type="similarity">
    <text evidence="1">Belongs to the prokaryotic molybdopterin-containing oxidoreductase family.</text>
</comment>
<dbReference type="GO" id="GO:0051539">
    <property type="term" value="F:4 iron, 4 sulfur cluster binding"/>
    <property type="evidence" value="ECO:0007669"/>
    <property type="project" value="UniProtKB-KW"/>
</dbReference>
<dbReference type="Gene3D" id="3.30.2070.10">
    <property type="entry name" value="Formate dehydrogenase/DMSO reductase"/>
    <property type="match status" value="1"/>
</dbReference>
<feature type="non-terminal residue" evidence="8">
    <location>
        <position position="1"/>
    </location>
</feature>
<evidence type="ECO:0000256" key="2">
    <source>
        <dbReference type="ARBA" id="ARBA00022723"/>
    </source>
</evidence>
<dbReference type="Pfam" id="PF04879">
    <property type="entry name" value="Molybdop_Fe4S4"/>
    <property type="match status" value="1"/>
</dbReference>
<feature type="domain" description="4Fe-4S Mo/W bis-MGD-type" evidence="7">
    <location>
        <begin position="58"/>
        <end position="114"/>
    </location>
</feature>
<evidence type="ECO:0000259" key="6">
    <source>
        <dbReference type="PROSITE" id="PS51379"/>
    </source>
</evidence>
<dbReference type="InterPro" id="IPR006656">
    <property type="entry name" value="Mopterin_OxRdtase"/>
</dbReference>
<reference evidence="8" key="1">
    <citation type="submission" date="2018-05" db="EMBL/GenBank/DDBJ databases">
        <authorList>
            <person name="Lanie J.A."/>
            <person name="Ng W.-L."/>
            <person name="Kazmierczak K.M."/>
            <person name="Andrzejewski T.M."/>
            <person name="Davidsen T.M."/>
            <person name="Wayne K.J."/>
            <person name="Tettelin H."/>
            <person name="Glass J.I."/>
            <person name="Rusch D."/>
            <person name="Podicherti R."/>
            <person name="Tsui H.-C.T."/>
            <person name="Winkler M.E."/>
        </authorList>
    </citation>
    <scope>NUCLEOTIDE SEQUENCE</scope>
</reference>
<accession>A0A381U2C8</accession>
<dbReference type="GO" id="GO:0046872">
    <property type="term" value="F:metal ion binding"/>
    <property type="evidence" value="ECO:0007669"/>
    <property type="project" value="UniProtKB-KW"/>
</dbReference>
<dbReference type="InterPro" id="IPR050612">
    <property type="entry name" value="Prok_Mopterin_Oxidored"/>
</dbReference>
<dbReference type="InterPro" id="IPR006657">
    <property type="entry name" value="MoPterin_dinucl-bd_dom"/>
</dbReference>
<evidence type="ECO:0000256" key="5">
    <source>
        <dbReference type="SAM" id="MobiDB-lite"/>
    </source>
</evidence>
<evidence type="ECO:0000256" key="1">
    <source>
        <dbReference type="ARBA" id="ARBA00010312"/>
    </source>
</evidence>
<dbReference type="Pfam" id="PF13247">
    <property type="entry name" value="Fer4_11"/>
    <property type="match status" value="1"/>
</dbReference>
<dbReference type="InterPro" id="IPR006963">
    <property type="entry name" value="Mopterin_OxRdtase_4Fe-4S_dom"/>
</dbReference>
<dbReference type="Gene3D" id="3.40.228.10">
    <property type="entry name" value="Dimethylsulfoxide Reductase, domain 2"/>
    <property type="match status" value="1"/>
</dbReference>
<gene>
    <name evidence="8" type="ORF">METZ01_LOCUS75229</name>
</gene>
<dbReference type="SUPFAM" id="SSF53706">
    <property type="entry name" value="Formate dehydrogenase/DMSO reductase, domains 1-3"/>
    <property type="match status" value="1"/>
</dbReference>
<name>A0A381U2C8_9ZZZZ</name>
<dbReference type="PROSITE" id="PS51379">
    <property type="entry name" value="4FE4S_FER_2"/>
    <property type="match status" value="2"/>
</dbReference>
<dbReference type="Pfam" id="PF01568">
    <property type="entry name" value="Molydop_binding"/>
    <property type="match status" value="1"/>
</dbReference>
<dbReference type="PROSITE" id="PS51669">
    <property type="entry name" value="4FE4S_MOW_BIS_MGD"/>
    <property type="match status" value="1"/>
</dbReference>
<keyword evidence="3" id="KW-0408">Iron</keyword>
<dbReference type="Pfam" id="PF00384">
    <property type="entry name" value="Molybdopterin"/>
    <property type="match status" value="1"/>
</dbReference>
<dbReference type="Gene3D" id="3.30.70.20">
    <property type="match status" value="2"/>
</dbReference>
<evidence type="ECO:0000256" key="4">
    <source>
        <dbReference type="ARBA" id="ARBA00023014"/>
    </source>
</evidence>
<feature type="domain" description="4Fe-4S ferredoxin-type" evidence="6">
    <location>
        <begin position="802"/>
        <end position="833"/>
    </location>
</feature>
<keyword evidence="2" id="KW-0479">Metal-binding</keyword>
<evidence type="ECO:0000256" key="3">
    <source>
        <dbReference type="ARBA" id="ARBA00023004"/>
    </source>
</evidence>
<dbReference type="Gene3D" id="2.40.40.20">
    <property type="match status" value="1"/>
</dbReference>
<feature type="region of interest" description="Disordered" evidence="5">
    <location>
        <begin position="976"/>
        <end position="998"/>
    </location>
</feature>
<dbReference type="SUPFAM" id="SSF50692">
    <property type="entry name" value="ADC-like"/>
    <property type="match status" value="1"/>
</dbReference>
<dbReference type="InterPro" id="IPR009010">
    <property type="entry name" value="Asp_de-COase-like_dom_sf"/>
</dbReference>